<feature type="compositionally biased region" description="Polar residues" evidence="1">
    <location>
        <begin position="196"/>
        <end position="208"/>
    </location>
</feature>
<name>A0A9J6CVQ1_RHIMP</name>
<dbReference type="Proteomes" id="UP000821866">
    <property type="component" value="Unassembled WGS sequence"/>
</dbReference>
<feature type="compositionally biased region" description="Basic and acidic residues" evidence="1">
    <location>
        <begin position="136"/>
        <end position="145"/>
    </location>
</feature>
<reference evidence="2" key="1">
    <citation type="journal article" date="2020" name="Cell">
        <title>Large-Scale Comparative Analyses of Tick Genomes Elucidate Their Genetic Diversity and Vector Capacities.</title>
        <authorList>
            <consortium name="Tick Genome and Microbiome Consortium (TIGMIC)"/>
            <person name="Jia N."/>
            <person name="Wang J."/>
            <person name="Shi W."/>
            <person name="Du L."/>
            <person name="Sun Y."/>
            <person name="Zhan W."/>
            <person name="Jiang J.F."/>
            <person name="Wang Q."/>
            <person name="Zhang B."/>
            <person name="Ji P."/>
            <person name="Bell-Sakyi L."/>
            <person name="Cui X.M."/>
            <person name="Yuan T.T."/>
            <person name="Jiang B.G."/>
            <person name="Yang W.F."/>
            <person name="Lam T.T."/>
            <person name="Chang Q.C."/>
            <person name="Ding S.J."/>
            <person name="Wang X.J."/>
            <person name="Zhu J.G."/>
            <person name="Ruan X.D."/>
            <person name="Zhao L."/>
            <person name="Wei J.T."/>
            <person name="Ye R.Z."/>
            <person name="Que T.C."/>
            <person name="Du C.H."/>
            <person name="Zhou Y.H."/>
            <person name="Cheng J.X."/>
            <person name="Dai P.F."/>
            <person name="Guo W.B."/>
            <person name="Han X.H."/>
            <person name="Huang E.J."/>
            <person name="Li L.F."/>
            <person name="Wei W."/>
            <person name="Gao Y.C."/>
            <person name="Liu J.Z."/>
            <person name="Shao H.Z."/>
            <person name="Wang X."/>
            <person name="Wang C.C."/>
            <person name="Yang T.C."/>
            <person name="Huo Q.B."/>
            <person name="Li W."/>
            <person name="Chen H.Y."/>
            <person name="Chen S.E."/>
            <person name="Zhou L.G."/>
            <person name="Ni X.B."/>
            <person name="Tian J.H."/>
            <person name="Sheng Y."/>
            <person name="Liu T."/>
            <person name="Pan Y.S."/>
            <person name="Xia L.Y."/>
            <person name="Li J."/>
            <person name="Zhao F."/>
            <person name="Cao W.C."/>
        </authorList>
    </citation>
    <scope>NUCLEOTIDE SEQUENCE</scope>
    <source>
        <strain evidence="2">Rmic-2018</strain>
    </source>
</reference>
<dbReference type="AlphaFoldDB" id="A0A9J6CVQ1"/>
<proteinExistence type="predicted"/>
<evidence type="ECO:0000313" key="3">
    <source>
        <dbReference type="Proteomes" id="UP000821866"/>
    </source>
</evidence>
<feature type="compositionally biased region" description="Basic and acidic residues" evidence="1">
    <location>
        <begin position="160"/>
        <end position="169"/>
    </location>
</feature>
<feature type="region of interest" description="Disordered" evidence="1">
    <location>
        <begin position="131"/>
        <end position="239"/>
    </location>
</feature>
<protein>
    <submittedName>
        <fullName evidence="2">Uncharacterized protein</fullName>
    </submittedName>
</protein>
<gene>
    <name evidence="2" type="ORF">HPB51_029150</name>
</gene>
<keyword evidence="3" id="KW-1185">Reference proteome</keyword>
<evidence type="ECO:0000256" key="1">
    <source>
        <dbReference type="SAM" id="MobiDB-lite"/>
    </source>
</evidence>
<reference evidence="2" key="2">
    <citation type="submission" date="2021-09" db="EMBL/GenBank/DDBJ databases">
        <authorList>
            <person name="Jia N."/>
            <person name="Wang J."/>
            <person name="Shi W."/>
            <person name="Du L."/>
            <person name="Sun Y."/>
            <person name="Zhan W."/>
            <person name="Jiang J."/>
            <person name="Wang Q."/>
            <person name="Zhang B."/>
            <person name="Ji P."/>
            <person name="Sakyi L.B."/>
            <person name="Cui X."/>
            <person name="Yuan T."/>
            <person name="Jiang B."/>
            <person name="Yang W."/>
            <person name="Lam T.T.-Y."/>
            <person name="Chang Q."/>
            <person name="Ding S."/>
            <person name="Wang X."/>
            <person name="Zhu J."/>
            <person name="Ruan X."/>
            <person name="Zhao L."/>
            <person name="Wei J."/>
            <person name="Que T."/>
            <person name="Du C."/>
            <person name="Cheng J."/>
            <person name="Dai P."/>
            <person name="Han X."/>
            <person name="Huang E."/>
            <person name="Gao Y."/>
            <person name="Liu J."/>
            <person name="Shao H."/>
            <person name="Ye R."/>
            <person name="Li L."/>
            <person name="Wei W."/>
            <person name="Wang X."/>
            <person name="Wang C."/>
            <person name="Huo Q."/>
            <person name="Li W."/>
            <person name="Guo W."/>
            <person name="Chen H."/>
            <person name="Chen S."/>
            <person name="Zhou L."/>
            <person name="Zhou L."/>
            <person name="Ni X."/>
            <person name="Tian J."/>
            <person name="Zhou Y."/>
            <person name="Sheng Y."/>
            <person name="Liu T."/>
            <person name="Pan Y."/>
            <person name="Xia L."/>
            <person name="Li J."/>
            <person name="Zhao F."/>
            <person name="Cao W."/>
        </authorList>
    </citation>
    <scope>NUCLEOTIDE SEQUENCE</scope>
    <source>
        <strain evidence="2">Rmic-2018</strain>
        <tissue evidence="2">Larvae</tissue>
    </source>
</reference>
<evidence type="ECO:0000313" key="2">
    <source>
        <dbReference type="EMBL" id="KAH7934483.1"/>
    </source>
</evidence>
<comment type="caution">
    <text evidence="2">The sequence shown here is derived from an EMBL/GenBank/DDBJ whole genome shotgun (WGS) entry which is preliminary data.</text>
</comment>
<organism evidence="2 3">
    <name type="scientific">Rhipicephalus microplus</name>
    <name type="common">Cattle tick</name>
    <name type="synonym">Boophilus microplus</name>
    <dbReference type="NCBI Taxonomy" id="6941"/>
    <lineage>
        <taxon>Eukaryota</taxon>
        <taxon>Metazoa</taxon>
        <taxon>Ecdysozoa</taxon>
        <taxon>Arthropoda</taxon>
        <taxon>Chelicerata</taxon>
        <taxon>Arachnida</taxon>
        <taxon>Acari</taxon>
        <taxon>Parasitiformes</taxon>
        <taxon>Ixodida</taxon>
        <taxon>Ixodoidea</taxon>
        <taxon>Ixodidae</taxon>
        <taxon>Rhipicephalinae</taxon>
        <taxon>Rhipicephalus</taxon>
        <taxon>Boophilus</taxon>
    </lineage>
</organism>
<dbReference type="EMBL" id="JABSTU010006400">
    <property type="protein sequence ID" value="KAH7934483.1"/>
    <property type="molecule type" value="Genomic_DNA"/>
</dbReference>
<accession>A0A9J6CVQ1</accession>
<sequence length="239" mass="25895">MGDVFAAIETGAHVVKASGCTKCSENGQWHWALRQVERCVSEAARYWWSGQEERRCVCVAGRNTGNIRRDCRVPMCASCRVLGHGQVGCTRSYASAASRATNADHTESLMDEEAAEKAAASQAAVEASHAVATSVKEMETPKQDTDENTVMGTPTQPRLIRTETQHKPESVIGPDATSEMDTVETTSEKRRLNEGHATSQPRLTQEDQGQWRAAGSKKFRGAGRLRSSSLSRGGNGTTP</sequence>